<keyword evidence="8" id="KW-1185">Reference proteome</keyword>
<keyword evidence="2" id="KW-0479">Metal-binding</keyword>
<evidence type="ECO:0000313" key="7">
    <source>
        <dbReference type="Proteomes" id="UP000186216"/>
    </source>
</evidence>
<dbReference type="Gene3D" id="2.170.150.70">
    <property type="match status" value="1"/>
</dbReference>
<dbReference type="Pfam" id="PF04828">
    <property type="entry name" value="GFA"/>
    <property type="match status" value="1"/>
</dbReference>
<geneLocation type="plasmid" evidence="6 8">
    <name>p242883</name>
</geneLocation>
<dbReference type="EMBL" id="CP067141">
    <property type="protein sequence ID" value="WCR05556.1"/>
    <property type="molecule type" value="Genomic_DNA"/>
</dbReference>
<dbReference type="InterPro" id="IPR011057">
    <property type="entry name" value="Mss4-like_sf"/>
</dbReference>
<dbReference type="RefSeq" id="WP_076526809.1">
    <property type="nucleotide sequence ID" value="NZ_CP067141.1"/>
</dbReference>
<dbReference type="GO" id="GO:0046872">
    <property type="term" value="F:metal ion binding"/>
    <property type="evidence" value="ECO:0007669"/>
    <property type="project" value="UniProtKB-KW"/>
</dbReference>
<comment type="similarity">
    <text evidence="1">Belongs to the Gfa family.</text>
</comment>
<reference evidence="5 7" key="1">
    <citation type="submission" date="2017-01" db="EMBL/GenBank/DDBJ databases">
        <authorList>
            <person name="Varghese N."/>
            <person name="Submissions S."/>
        </authorList>
    </citation>
    <scope>NUCLEOTIDE SEQUENCE [LARGE SCALE GENOMIC DNA]</scope>
    <source>
        <strain evidence="5 7">DSM 18447</strain>
    </source>
</reference>
<dbReference type="InterPro" id="IPR006913">
    <property type="entry name" value="CENP-V/GFA"/>
</dbReference>
<evidence type="ECO:0000313" key="6">
    <source>
        <dbReference type="EMBL" id="WCR05556.1"/>
    </source>
</evidence>
<evidence type="ECO:0000256" key="2">
    <source>
        <dbReference type="ARBA" id="ARBA00022723"/>
    </source>
</evidence>
<dbReference type="Proteomes" id="UP000186216">
    <property type="component" value="Unassembled WGS sequence"/>
</dbReference>
<keyword evidence="3" id="KW-0862">Zinc</keyword>
<name>A0AA46A6B5_9RHOB</name>
<dbReference type="PROSITE" id="PS51891">
    <property type="entry name" value="CENP_V_GFA"/>
    <property type="match status" value="1"/>
</dbReference>
<evidence type="ECO:0000259" key="4">
    <source>
        <dbReference type="PROSITE" id="PS51891"/>
    </source>
</evidence>
<dbReference type="AlphaFoldDB" id="A0AA46A6B5"/>
<accession>A0AA46A6B5</accession>
<keyword evidence="6" id="KW-0614">Plasmid</keyword>
<dbReference type="SUPFAM" id="SSF51316">
    <property type="entry name" value="Mss4-like"/>
    <property type="match status" value="1"/>
</dbReference>
<reference evidence="6 8" key="2">
    <citation type="submission" date="2021-01" db="EMBL/GenBank/DDBJ databases">
        <title>Biogeographic distribution of Paracoccus.</title>
        <authorList>
            <person name="Hollensteiner J."/>
            <person name="Leineberger J."/>
            <person name="Brinkhoff T."/>
            <person name="Daniel R."/>
        </authorList>
    </citation>
    <scope>NUCLEOTIDE SEQUENCE [LARGE SCALE GENOMIC DNA]</scope>
    <source>
        <strain evidence="6 8">DSM 18447</strain>
        <plasmid evidence="6 8">p242883</plasmid>
    </source>
</reference>
<evidence type="ECO:0000256" key="3">
    <source>
        <dbReference type="ARBA" id="ARBA00022833"/>
    </source>
</evidence>
<evidence type="ECO:0000313" key="5">
    <source>
        <dbReference type="EMBL" id="SIS95553.1"/>
    </source>
</evidence>
<evidence type="ECO:0000313" key="8">
    <source>
        <dbReference type="Proteomes" id="UP001215549"/>
    </source>
</evidence>
<dbReference type="GO" id="GO:0016846">
    <property type="term" value="F:carbon-sulfur lyase activity"/>
    <property type="evidence" value="ECO:0007669"/>
    <property type="project" value="InterPro"/>
</dbReference>
<proteinExistence type="inferred from homology"/>
<dbReference type="Proteomes" id="UP001215549">
    <property type="component" value="Plasmid p242883"/>
</dbReference>
<dbReference type="PANTHER" id="PTHR28620:SF1">
    <property type="entry name" value="CENP-V_GFA DOMAIN-CONTAINING PROTEIN"/>
    <property type="match status" value="1"/>
</dbReference>
<sequence length="134" mass="14891">MTCRTYRGSCHCGQVQFETDIDLDAGTAKCNCSICLKRRYWCAFVSPEQFRLQSGADKLADYQFASGSVHHRFCTTCGIAVFGQGKGPDGAAFYSVSLVCLDDVDPVELAEAPVNYFNGRDDNWSMQPNETRHL</sequence>
<evidence type="ECO:0000256" key="1">
    <source>
        <dbReference type="ARBA" id="ARBA00005495"/>
    </source>
</evidence>
<dbReference type="InterPro" id="IPR052355">
    <property type="entry name" value="CENP-V-like"/>
</dbReference>
<protein>
    <submittedName>
        <fullName evidence="6">GFA family protein</fullName>
    </submittedName>
    <submittedName>
        <fullName evidence="5">Uncharacterized conserved protein</fullName>
    </submittedName>
</protein>
<feature type="domain" description="CENP-V/GFA" evidence="4">
    <location>
        <begin position="6"/>
        <end position="130"/>
    </location>
</feature>
<dbReference type="PANTHER" id="PTHR28620">
    <property type="entry name" value="CENTROMERE PROTEIN V"/>
    <property type="match status" value="1"/>
</dbReference>
<gene>
    <name evidence="6" type="ORF">JHX88_22135</name>
    <name evidence="5" type="ORF">SAMN05421772_1106</name>
</gene>
<dbReference type="EMBL" id="FTOU01000010">
    <property type="protein sequence ID" value="SIS95553.1"/>
    <property type="molecule type" value="Genomic_DNA"/>
</dbReference>
<organism evidence="5 7">
    <name type="scientific">Paracoccus saliphilus</name>
    <dbReference type="NCBI Taxonomy" id="405559"/>
    <lineage>
        <taxon>Bacteria</taxon>
        <taxon>Pseudomonadati</taxon>
        <taxon>Pseudomonadota</taxon>
        <taxon>Alphaproteobacteria</taxon>
        <taxon>Rhodobacterales</taxon>
        <taxon>Paracoccaceae</taxon>
        <taxon>Paracoccus</taxon>
    </lineage>
</organism>